<dbReference type="EMBL" id="UINC01160553">
    <property type="protein sequence ID" value="SVD59270.1"/>
    <property type="molecule type" value="Genomic_DNA"/>
</dbReference>
<accession>A0A382WKX9</accession>
<name>A0A382WKX9_9ZZZZ</name>
<dbReference type="AlphaFoldDB" id="A0A382WKX9"/>
<organism evidence="1">
    <name type="scientific">marine metagenome</name>
    <dbReference type="NCBI Taxonomy" id="408172"/>
    <lineage>
        <taxon>unclassified sequences</taxon>
        <taxon>metagenomes</taxon>
        <taxon>ecological metagenomes</taxon>
    </lineage>
</organism>
<reference evidence="1" key="1">
    <citation type="submission" date="2018-05" db="EMBL/GenBank/DDBJ databases">
        <authorList>
            <person name="Lanie J.A."/>
            <person name="Ng W.-L."/>
            <person name="Kazmierczak K.M."/>
            <person name="Andrzejewski T.M."/>
            <person name="Davidsen T.M."/>
            <person name="Wayne K.J."/>
            <person name="Tettelin H."/>
            <person name="Glass J.I."/>
            <person name="Rusch D."/>
            <person name="Podicherti R."/>
            <person name="Tsui H.-C.T."/>
            <person name="Winkler M.E."/>
        </authorList>
    </citation>
    <scope>NUCLEOTIDE SEQUENCE</scope>
</reference>
<sequence length="222" mass="25682">MLNKNSNEIIAKINKIIENQNTELVLFEGDYISLINNNFIKSINCKFKCFLTFDDDDCHDFNFITAKSCDLVLSVCPISVQKYLKKGLNAHFFTLESSSKVFKDHKLKKDIDVLFFGRKSIERKNYISFIKDNNIKIKVIGWEGPDSISDEDLSKIISRSKIVVNFTETSNKYKKYNQKKLHNNQKQLKGRIWQAGLCKAACVSENFPAKEIIFNDEQIAIF</sequence>
<gene>
    <name evidence="1" type="ORF">METZ01_LOCUS412124</name>
</gene>
<evidence type="ECO:0000313" key="1">
    <source>
        <dbReference type="EMBL" id="SVD59270.1"/>
    </source>
</evidence>
<feature type="non-terminal residue" evidence="1">
    <location>
        <position position="222"/>
    </location>
</feature>
<evidence type="ECO:0008006" key="2">
    <source>
        <dbReference type="Google" id="ProtNLM"/>
    </source>
</evidence>
<protein>
    <recommendedName>
        <fullName evidence="2">Glycosyl transferase family 1 domain-containing protein</fullName>
    </recommendedName>
</protein>
<proteinExistence type="predicted"/>